<feature type="transmembrane region" description="Helical" evidence="10">
    <location>
        <begin position="328"/>
        <end position="351"/>
    </location>
</feature>
<evidence type="ECO:0000256" key="3">
    <source>
        <dbReference type="ARBA" id="ARBA00022448"/>
    </source>
</evidence>
<evidence type="ECO:0000256" key="1">
    <source>
        <dbReference type="ARBA" id="ARBA00004141"/>
    </source>
</evidence>
<feature type="domain" description="Major facilitator superfamily (MFS) profile" evidence="11">
    <location>
        <begin position="8"/>
        <end position="450"/>
    </location>
</feature>
<keyword evidence="6 10" id="KW-0472">Membrane</keyword>
<feature type="transmembrane region" description="Helical" evidence="10">
    <location>
        <begin position="141"/>
        <end position="163"/>
    </location>
</feature>
<dbReference type="InterPro" id="IPR003663">
    <property type="entry name" value="Sugar/inositol_transpt"/>
</dbReference>
<dbReference type="PANTHER" id="PTHR48022">
    <property type="entry name" value="PLASTIDIC GLUCOSE TRANSPORTER 4"/>
    <property type="match status" value="1"/>
</dbReference>
<dbReference type="FunFam" id="1.20.1250.20:FF:000134">
    <property type="entry name" value="MFS sugar transporter protein"/>
    <property type="match status" value="1"/>
</dbReference>
<dbReference type="Pfam" id="PF00083">
    <property type="entry name" value="Sugar_tr"/>
    <property type="match status" value="1"/>
</dbReference>
<evidence type="ECO:0000313" key="12">
    <source>
        <dbReference type="EMBL" id="THU97850.1"/>
    </source>
</evidence>
<dbReference type="OrthoDB" id="6133115at2759"/>
<evidence type="ECO:0000256" key="9">
    <source>
        <dbReference type="SAM" id="MobiDB-lite"/>
    </source>
</evidence>
<keyword evidence="4 10" id="KW-0812">Transmembrane</keyword>
<dbReference type="NCBIfam" id="TIGR00879">
    <property type="entry name" value="SP"/>
    <property type="match status" value="1"/>
</dbReference>
<proteinExistence type="inferred from homology"/>
<organism evidence="12 13">
    <name type="scientific">Dendrothele bispora (strain CBS 962.96)</name>
    <dbReference type="NCBI Taxonomy" id="1314807"/>
    <lineage>
        <taxon>Eukaryota</taxon>
        <taxon>Fungi</taxon>
        <taxon>Dikarya</taxon>
        <taxon>Basidiomycota</taxon>
        <taxon>Agaricomycotina</taxon>
        <taxon>Agaricomycetes</taxon>
        <taxon>Agaricomycetidae</taxon>
        <taxon>Agaricales</taxon>
        <taxon>Agaricales incertae sedis</taxon>
        <taxon>Dendrothele</taxon>
    </lineage>
</organism>
<dbReference type="Gene3D" id="1.20.1250.20">
    <property type="entry name" value="MFS general substrate transporter like domains"/>
    <property type="match status" value="1"/>
</dbReference>
<evidence type="ECO:0000256" key="4">
    <source>
        <dbReference type="ARBA" id="ARBA00022692"/>
    </source>
</evidence>
<feature type="transmembrane region" description="Helical" evidence="10">
    <location>
        <begin position="388"/>
        <end position="407"/>
    </location>
</feature>
<feature type="region of interest" description="Disordered" evidence="9">
    <location>
        <begin position="468"/>
        <end position="495"/>
    </location>
</feature>
<feature type="compositionally biased region" description="Polar residues" evidence="9">
    <location>
        <begin position="472"/>
        <end position="481"/>
    </location>
</feature>
<evidence type="ECO:0000256" key="10">
    <source>
        <dbReference type="SAM" id="Phobius"/>
    </source>
</evidence>
<evidence type="ECO:0000256" key="8">
    <source>
        <dbReference type="RuleBase" id="RU003346"/>
    </source>
</evidence>
<comment type="subcellular location">
    <subcellularLocation>
        <location evidence="1">Membrane</location>
        <topology evidence="1">Multi-pass membrane protein</topology>
    </subcellularLocation>
</comment>
<dbReference type="PANTHER" id="PTHR48022:SF11">
    <property type="entry name" value="MONOSACCHARIDE TRANSPORTER (HXT8), PUTATIVE (AFU_ORTHOLOGUE AFUA_2G08120)-RELATED"/>
    <property type="match status" value="1"/>
</dbReference>
<feature type="transmembrane region" description="Helical" evidence="10">
    <location>
        <begin position="298"/>
        <end position="316"/>
    </location>
</feature>
<evidence type="ECO:0000256" key="7">
    <source>
        <dbReference type="ARBA" id="ARBA00049119"/>
    </source>
</evidence>
<comment type="catalytic activity">
    <reaction evidence="7">
        <text>myo-inositol(out) + H(+)(out) = myo-inositol(in) + H(+)(in)</text>
        <dbReference type="Rhea" id="RHEA:60364"/>
        <dbReference type="ChEBI" id="CHEBI:15378"/>
        <dbReference type="ChEBI" id="CHEBI:17268"/>
    </reaction>
</comment>
<dbReference type="InterPro" id="IPR020846">
    <property type="entry name" value="MFS_dom"/>
</dbReference>
<dbReference type="PRINTS" id="PR00171">
    <property type="entry name" value="SUGRTRNSPORT"/>
</dbReference>
<keyword evidence="13" id="KW-1185">Reference proteome</keyword>
<dbReference type="SUPFAM" id="SSF103473">
    <property type="entry name" value="MFS general substrate transporter"/>
    <property type="match status" value="1"/>
</dbReference>
<feature type="transmembrane region" description="Helical" evidence="10">
    <location>
        <begin position="427"/>
        <end position="446"/>
    </location>
</feature>
<evidence type="ECO:0000259" key="11">
    <source>
        <dbReference type="PROSITE" id="PS50850"/>
    </source>
</evidence>
<evidence type="ECO:0000256" key="2">
    <source>
        <dbReference type="ARBA" id="ARBA00010992"/>
    </source>
</evidence>
<dbReference type="InterPro" id="IPR036259">
    <property type="entry name" value="MFS_trans_sf"/>
</dbReference>
<protein>
    <submittedName>
        <fullName evidence="12">General substrate transporter</fullName>
    </submittedName>
</protein>
<dbReference type="GO" id="GO:0005351">
    <property type="term" value="F:carbohydrate:proton symporter activity"/>
    <property type="evidence" value="ECO:0007669"/>
    <property type="project" value="TreeGrafter"/>
</dbReference>
<dbReference type="PROSITE" id="PS50850">
    <property type="entry name" value="MFS"/>
    <property type="match status" value="1"/>
</dbReference>
<sequence length="495" mass="53986">MRVYTFAVGLFAGLGSFLFGYDTGIITTSIAHDSFKAYMGHPNNAMTGAIVSTYIAGEAIGAILQMLLGDKLGRKRFMQLLCFVVTVGTVIQTSAQNYAMFLVGRILTGVAATGPGDFRGGLVGTVPIYNSEISPPESRGLIGGLSGYMIGIGGFLANWIGYACSFASDSNSFQWRFPLALQIPPGVILFVGLQFMLPESPRWLVRHGRDEEAKNAFGKIRGNLSGDTLHAEFEEMKEQILFEKETEVSSFKEAWTKYKRRVIIAVAVQTMTSLTGVNVINYYQTTLYKQLGITGNNVLLLAAIYGSIGVIINVFSLRLLDTYGRVKLLGFGSMGLCIDLIYSALMARYFAGSDNRVGKGFAILGIYLFTAIYYLGINSTTWLYGVEILPIYLRSTVTGLASLSHFVWNIALTEAGPSAFANIHENYYYVFVGTTFFSTVCVFLFFPETKGRSLEMIAAEFGDEVADPLSDADTTTTTGAQKKSGGEMVEHHESA</sequence>
<keyword evidence="5 10" id="KW-1133">Transmembrane helix</keyword>
<reference evidence="12 13" key="1">
    <citation type="journal article" date="2019" name="Nat. Ecol. Evol.">
        <title>Megaphylogeny resolves global patterns of mushroom evolution.</title>
        <authorList>
            <person name="Varga T."/>
            <person name="Krizsan K."/>
            <person name="Foldi C."/>
            <person name="Dima B."/>
            <person name="Sanchez-Garcia M."/>
            <person name="Sanchez-Ramirez S."/>
            <person name="Szollosi G.J."/>
            <person name="Szarkandi J.G."/>
            <person name="Papp V."/>
            <person name="Albert L."/>
            <person name="Andreopoulos W."/>
            <person name="Angelini C."/>
            <person name="Antonin V."/>
            <person name="Barry K.W."/>
            <person name="Bougher N.L."/>
            <person name="Buchanan P."/>
            <person name="Buyck B."/>
            <person name="Bense V."/>
            <person name="Catcheside P."/>
            <person name="Chovatia M."/>
            <person name="Cooper J."/>
            <person name="Damon W."/>
            <person name="Desjardin D."/>
            <person name="Finy P."/>
            <person name="Geml J."/>
            <person name="Haridas S."/>
            <person name="Hughes K."/>
            <person name="Justo A."/>
            <person name="Karasinski D."/>
            <person name="Kautmanova I."/>
            <person name="Kiss B."/>
            <person name="Kocsube S."/>
            <person name="Kotiranta H."/>
            <person name="LaButti K.M."/>
            <person name="Lechner B.E."/>
            <person name="Liimatainen K."/>
            <person name="Lipzen A."/>
            <person name="Lukacs Z."/>
            <person name="Mihaltcheva S."/>
            <person name="Morgado L.N."/>
            <person name="Niskanen T."/>
            <person name="Noordeloos M.E."/>
            <person name="Ohm R.A."/>
            <person name="Ortiz-Santana B."/>
            <person name="Ovrebo C."/>
            <person name="Racz N."/>
            <person name="Riley R."/>
            <person name="Savchenko A."/>
            <person name="Shiryaev A."/>
            <person name="Soop K."/>
            <person name="Spirin V."/>
            <person name="Szebenyi C."/>
            <person name="Tomsovsky M."/>
            <person name="Tulloss R.E."/>
            <person name="Uehling J."/>
            <person name="Grigoriev I.V."/>
            <person name="Vagvolgyi C."/>
            <person name="Papp T."/>
            <person name="Martin F.M."/>
            <person name="Miettinen O."/>
            <person name="Hibbett D.S."/>
            <person name="Nagy L.G."/>
        </authorList>
    </citation>
    <scope>NUCLEOTIDE SEQUENCE [LARGE SCALE GENOMIC DNA]</scope>
    <source>
        <strain evidence="12 13">CBS 962.96</strain>
    </source>
</reference>
<dbReference type="GO" id="GO:0016020">
    <property type="term" value="C:membrane"/>
    <property type="evidence" value="ECO:0007669"/>
    <property type="project" value="UniProtKB-SubCell"/>
</dbReference>
<dbReference type="Proteomes" id="UP000297245">
    <property type="component" value="Unassembled WGS sequence"/>
</dbReference>
<gene>
    <name evidence="12" type="ORF">K435DRAFT_857188</name>
</gene>
<feature type="transmembrane region" description="Helical" evidence="10">
    <location>
        <begin position="357"/>
        <end position="376"/>
    </location>
</feature>
<dbReference type="EMBL" id="ML179147">
    <property type="protein sequence ID" value="THU97850.1"/>
    <property type="molecule type" value="Genomic_DNA"/>
</dbReference>
<accession>A0A4S8M6V0</accession>
<evidence type="ECO:0000313" key="13">
    <source>
        <dbReference type="Proteomes" id="UP000297245"/>
    </source>
</evidence>
<feature type="compositionally biased region" description="Basic and acidic residues" evidence="9">
    <location>
        <begin position="484"/>
        <end position="495"/>
    </location>
</feature>
<dbReference type="InterPro" id="IPR005828">
    <property type="entry name" value="MFS_sugar_transport-like"/>
</dbReference>
<evidence type="ECO:0000256" key="5">
    <source>
        <dbReference type="ARBA" id="ARBA00022989"/>
    </source>
</evidence>
<name>A0A4S8M6V0_DENBC</name>
<comment type="similarity">
    <text evidence="2 8">Belongs to the major facilitator superfamily. Sugar transporter (TC 2.A.1.1) family.</text>
</comment>
<keyword evidence="3 8" id="KW-0813">Transport</keyword>
<feature type="transmembrane region" description="Helical" evidence="10">
    <location>
        <begin position="262"/>
        <end position="283"/>
    </location>
</feature>
<evidence type="ECO:0000256" key="6">
    <source>
        <dbReference type="ARBA" id="ARBA00023136"/>
    </source>
</evidence>
<feature type="transmembrane region" description="Helical" evidence="10">
    <location>
        <begin position="47"/>
        <end position="68"/>
    </location>
</feature>
<dbReference type="InterPro" id="IPR050360">
    <property type="entry name" value="MFS_Sugar_Transporters"/>
</dbReference>
<dbReference type="AlphaFoldDB" id="A0A4S8M6V0"/>